<gene>
    <name evidence="2" type="ORF">R16034_04054</name>
</gene>
<keyword evidence="1" id="KW-0472">Membrane</keyword>
<keyword evidence="1" id="KW-1133">Transmembrane helix</keyword>
<feature type="transmembrane region" description="Helical" evidence="1">
    <location>
        <begin position="20"/>
        <end position="42"/>
    </location>
</feature>
<evidence type="ECO:0000313" key="3">
    <source>
        <dbReference type="Proteomes" id="UP001189225"/>
    </source>
</evidence>
<dbReference type="EMBL" id="CATWHI010000006">
    <property type="protein sequence ID" value="CAJ0744039.1"/>
    <property type="molecule type" value="Genomic_DNA"/>
</dbReference>
<keyword evidence="1" id="KW-0812">Transmembrane</keyword>
<evidence type="ECO:0000313" key="2">
    <source>
        <dbReference type="EMBL" id="CAJ0744039.1"/>
    </source>
</evidence>
<protein>
    <submittedName>
        <fullName evidence="2">Uncharacterized protein</fullName>
    </submittedName>
</protein>
<keyword evidence="3" id="KW-1185">Reference proteome</keyword>
<proteinExistence type="predicted"/>
<sequence length="45" mass="5300">MPEIDHIRKPKPLRLWDTYAFPAVYFALLGAIFLILYLASLWKHA</sequence>
<dbReference type="Proteomes" id="UP001189225">
    <property type="component" value="Unassembled WGS sequence"/>
</dbReference>
<organism evidence="2 3">
    <name type="scientific">Ralstonia edaphi</name>
    <dbReference type="NCBI Taxonomy" id="3058599"/>
    <lineage>
        <taxon>Bacteria</taxon>
        <taxon>Pseudomonadati</taxon>
        <taxon>Pseudomonadota</taxon>
        <taxon>Betaproteobacteria</taxon>
        <taxon>Burkholderiales</taxon>
        <taxon>Burkholderiaceae</taxon>
        <taxon>Ralstonia</taxon>
    </lineage>
</organism>
<comment type="caution">
    <text evidence="2">The sequence shown here is derived from an EMBL/GenBank/DDBJ whole genome shotgun (WGS) entry which is preliminary data.</text>
</comment>
<dbReference type="AlphaFoldDB" id="A0AB72X7J9"/>
<accession>A0AB72X7J9</accession>
<evidence type="ECO:0000256" key="1">
    <source>
        <dbReference type="SAM" id="Phobius"/>
    </source>
</evidence>
<reference evidence="2 3" key="1">
    <citation type="submission" date="2023-07" db="EMBL/GenBank/DDBJ databases">
        <authorList>
            <person name="Peeters C."/>
        </authorList>
    </citation>
    <scope>NUCLEOTIDE SEQUENCE [LARGE SCALE GENOMIC DNA]</scope>
    <source>
        <strain evidence="2 3">R-16034</strain>
    </source>
</reference>
<name>A0AB72X7J9_9RALS</name>